<dbReference type="RefSeq" id="XP_020046962.1">
    <property type="nucleotide sequence ID" value="XM_020194768.1"/>
</dbReference>
<reference evidence="2" key="1">
    <citation type="submission" date="2016-05" db="EMBL/GenBank/DDBJ databases">
        <title>Comparative genomics of biotechnologically important yeasts.</title>
        <authorList>
            <consortium name="DOE Joint Genome Institute"/>
            <person name="Riley R."/>
            <person name="Haridas S."/>
            <person name="Wolfe K.H."/>
            <person name="Lopes M.R."/>
            <person name="Hittinger C.T."/>
            <person name="Goker M."/>
            <person name="Salamov A."/>
            <person name="Wisecaver J."/>
            <person name="Long T.M."/>
            <person name="Aerts A.L."/>
            <person name="Barry K."/>
            <person name="Choi C."/>
            <person name="Clum A."/>
            <person name="Coughlan A.Y."/>
            <person name="Deshpande S."/>
            <person name="Douglass A.P."/>
            <person name="Hanson S.J."/>
            <person name="Klenk H.-P."/>
            <person name="Labutti K."/>
            <person name="Lapidus A."/>
            <person name="Lindquist E."/>
            <person name="Lipzen A."/>
            <person name="Meier-Kolthoff J.P."/>
            <person name="Ohm R.A."/>
            <person name="Otillar R.P."/>
            <person name="Pangilinan J."/>
            <person name="Peng Y."/>
            <person name="Rokas A."/>
            <person name="Rosa C.A."/>
            <person name="Scheuner C."/>
            <person name="Sibirny A.A."/>
            <person name="Slot J.C."/>
            <person name="Stielow J.B."/>
            <person name="Sun H."/>
            <person name="Kurtzman C.P."/>
            <person name="Blackwell M."/>
            <person name="Grigoriev I.V."/>
            <person name="Jeffries T.W."/>
        </authorList>
    </citation>
    <scope>NUCLEOTIDE SEQUENCE [LARGE SCALE GENOMIC DNA]</scope>
    <source>
        <strain evidence="2">DSM 1968</strain>
    </source>
</reference>
<dbReference type="EMBL" id="KV454481">
    <property type="protein sequence ID" value="ODV60655.1"/>
    <property type="molecule type" value="Genomic_DNA"/>
</dbReference>
<name>A0A1D2VG95_9ASCO</name>
<organism evidence="1 2">
    <name type="scientific">Ascoidea rubescens DSM 1968</name>
    <dbReference type="NCBI Taxonomy" id="1344418"/>
    <lineage>
        <taxon>Eukaryota</taxon>
        <taxon>Fungi</taxon>
        <taxon>Dikarya</taxon>
        <taxon>Ascomycota</taxon>
        <taxon>Saccharomycotina</taxon>
        <taxon>Saccharomycetes</taxon>
        <taxon>Ascoideaceae</taxon>
        <taxon>Ascoidea</taxon>
    </lineage>
</organism>
<evidence type="ECO:0000313" key="2">
    <source>
        <dbReference type="Proteomes" id="UP000095038"/>
    </source>
</evidence>
<accession>A0A1D2VG95</accession>
<dbReference type="Proteomes" id="UP000095038">
    <property type="component" value="Unassembled WGS sequence"/>
</dbReference>
<proteinExistence type="predicted"/>
<gene>
    <name evidence="1" type="ORF">ASCRUDRAFT_8272</name>
</gene>
<keyword evidence="2" id="KW-1185">Reference proteome</keyword>
<protein>
    <submittedName>
        <fullName evidence="1">Uncharacterized protein</fullName>
    </submittedName>
</protein>
<evidence type="ECO:0000313" key="1">
    <source>
        <dbReference type="EMBL" id="ODV60655.1"/>
    </source>
</evidence>
<sequence>MGSVYLEELEIRMDAANFSICTLVLNDERPQFAPVDHAISKDVAIPQIDYKFAKVEDNQIAITSDDSSKNNSKVDDN</sequence>
<dbReference type="GeneID" id="30968404"/>
<dbReference type="InParanoid" id="A0A1D2VG95"/>
<dbReference type="AlphaFoldDB" id="A0A1D2VG95"/>